<evidence type="ECO:0000256" key="3">
    <source>
        <dbReference type="ARBA" id="ARBA00023163"/>
    </source>
</evidence>
<gene>
    <name evidence="5" type="ORF">FC81_GL000056</name>
</gene>
<keyword evidence="1" id="KW-0805">Transcription regulation</keyword>
<proteinExistence type="predicted"/>
<dbReference type="PANTHER" id="PTHR33204:SF29">
    <property type="entry name" value="TRANSCRIPTIONAL REGULATOR"/>
    <property type="match status" value="1"/>
</dbReference>
<accession>A0A0R1LX99</accession>
<reference evidence="5 6" key="1">
    <citation type="journal article" date="2015" name="Genome Announc.">
        <title>Expanding the biotechnology potential of lactobacilli through comparative genomics of 213 strains and associated genera.</title>
        <authorList>
            <person name="Sun Z."/>
            <person name="Harris H.M."/>
            <person name="McCann A."/>
            <person name="Guo C."/>
            <person name="Argimon S."/>
            <person name="Zhang W."/>
            <person name="Yang X."/>
            <person name="Jeffery I.B."/>
            <person name="Cooney J.C."/>
            <person name="Kagawa T.F."/>
            <person name="Liu W."/>
            <person name="Song Y."/>
            <person name="Salvetti E."/>
            <person name="Wrobel A."/>
            <person name="Rasinkangas P."/>
            <person name="Parkhill J."/>
            <person name="Rea M.C."/>
            <person name="O'Sullivan O."/>
            <person name="Ritari J."/>
            <person name="Douillard F.P."/>
            <person name="Paul Ross R."/>
            <person name="Yang R."/>
            <person name="Briner A.E."/>
            <person name="Felis G.E."/>
            <person name="de Vos W.M."/>
            <person name="Barrangou R."/>
            <person name="Klaenhammer T.R."/>
            <person name="Caufield P.W."/>
            <person name="Cui Y."/>
            <person name="Zhang H."/>
            <person name="O'Toole P.W."/>
        </authorList>
    </citation>
    <scope>NUCLEOTIDE SEQUENCE [LARGE SCALE GENOMIC DNA]</scope>
    <source>
        <strain evidence="5 6">DSM 19910</strain>
    </source>
</reference>
<dbReference type="STRING" id="1423731.FC81_GL000056"/>
<feature type="domain" description="HTH hxlR-type" evidence="4">
    <location>
        <begin position="9"/>
        <end position="105"/>
    </location>
</feature>
<dbReference type="Proteomes" id="UP000051621">
    <property type="component" value="Unassembled WGS sequence"/>
</dbReference>
<dbReference type="PATRIC" id="fig|1423731.3.peg.59"/>
<evidence type="ECO:0000256" key="2">
    <source>
        <dbReference type="ARBA" id="ARBA00023125"/>
    </source>
</evidence>
<dbReference type="AlphaFoldDB" id="A0A0R1LX99"/>
<protein>
    <recommendedName>
        <fullName evidence="4">HTH hxlR-type domain-containing protein</fullName>
    </recommendedName>
</protein>
<keyword evidence="3" id="KW-0804">Transcription</keyword>
<dbReference type="OrthoDB" id="9791143at2"/>
<keyword evidence="6" id="KW-1185">Reference proteome</keyword>
<sequence>MQSTTDWSCGVSRVMDLVAGKWKLNILWLIYNEEGIRFNQLKNRTIGITNIMLTRSLATLISAELVSNNLVGDKAPFKSKYYLTARGKSLVPLMQTLNDWGQNNL</sequence>
<dbReference type="Gene3D" id="1.10.10.10">
    <property type="entry name" value="Winged helix-like DNA-binding domain superfamily/Winged helix DNA-binding domain"/>
    <property type="match status" value="1"/>
</dbReference>
<dbReference type="InterPro" id="IPR002577">
    <property type="entry name" value="HTH_HxlR"/>
</dbReference>
<evidence type="ECO:0000256" key="1">
    <source>
        <dbReference type="ARBA" id="ARBA00023015"/>
    </source>
</evidence>
<dbReference type="Pfam" id="PF01638">
    <property type="entry name" value="HxlR"/>
    <property type="match status" value="1"/>
</dbReference>
<dbReference type="InterPro" id="IPR036388">
    <property type="entry name" value="WH-like_DNA-bd_sf"/>
</dbReference>
<dbReference type="EMBL" id="AZEF01000053">
    <property type="protein sequence ID" value="KRL00279.1"/>
    <property type="molecule type" value="Genomic_DNA"/>
</dbReference>
<organism evidence="5 6">
    <name type="scientific">Liquorilactobacillus capillatus DSM 19910</name>
    <dbReference type="NCBI Taxonomy" id="1423731"/>
    <lineage>
        <taxon>Bacteria</taxon>
        <taxon>Bacillati</taxon>
        <taxon>Bacillota</taxon>
        <taxon>Bacilli</taxon>
        <taxon>Lactobacillales</taxon>
        <taxon>Lactobacillaceae</taxon>
        <taxon>Liquorilactobacillus</taxon>
    </lineage>
</organism>
<evidence type="ECO:0000313" key="5">
    <source>
        <dbReference type="EMBL" id="KRL00279.1"/>
    </source>
</evidence>
<dbReference type="PANTHER" id="PTHR33204">
    <property type="entry name" value="TRANSCRIPTIONAL REGULATOR, MARR FAMILY"/>
    <property type="match status" value="1"/>
</dbReference>
<dbReference type="InterPro" id="IPR036390">
    <property type="entry name" value="WH_DNA-bd_sf"/>
</dbReference>
<dbReference type="GO" id="GO:0003677">
    <property type="term" value="F:DNA binding"/>
    <property type="evidence" value="ECO:0007669"/>
    <property type="project" value="UniProtKB-KW"/>
</dbReference>
<name>A0A0R1LX99_9LACO</name>
<dbReference type="SUPFAM" id="SSF46785">
    <property type="entry name" value="Winged helix' DNA-binding domain"/>
    <property type="match status" value="1"/>
</dbReference>
<dbReference type="RefSeq" id="WP_057746323.1">
    <property type="nucleotide sequence ID" value="NZ_AZEF01000053.1"/>
</dbReference>
<keyword evidence="2" id="KW-0238">DNA-binding</keyword>
<dbReference type="PROSITE" id="PS51118">
    <property type="entry name" value="HTH_HXLR"/>
    <property type="match status" value="1"/>
</dbReference>
<comment type="caution">
    <text evidence="5">The sequence shown here is derived from an EMBL/GenBank/DDBJ whole genome shotgun (WGS) entry which is preliminary data.</text>
</comment>
<evidence type="ECO:0000259" key="4">
    <source>
        <dbReference type="PROSITE" id="PS51118"/>
    </source>
</evidence>
<evidence type="ECO:0000313" key="6">
    <source>
        <dbReference type="Proteomes" id="UP000051621"/>
    </source>
</evidence>